<dbReference type="Bgee" id="ENSLACG00000005039">
    <property type="expression patterns" value="Expressed in pelvic fin and 5 other cell types or tissues"/>
</dbReference>
<keyword evidence="10" id="KW-1185">Reference proteome</keyword>
<dbReference type="GO" id="GO:0007267">
    <property type="term" value="P:cell-cell signaling"/>
    <property type="evidence" value="ECO:0007669"/>
    <property type="project" value="TreeGrafter"/>
</dbReference>
<reference evidence="9" key="2">
    <citation type="submission" date="2025-08" db="UniProtKB">
        <authorList>
            <consortium name="Ensembl"/>
        </authorList>
    </citation>
    <scope>IDENTIFICATION</scope>
</reference>
<dbReference type="KEGG" id="lcm:102364251"/>
<dbReference type="EMBL" id="AFYH01225298">
    <property type="status" value="NOT_ANNOTATED_CDS"/>
    <property type="molecule type" value="Genomic_DNA"/>
</dbReference>
<evidence type="ECO:0000256" key="7">
    <source>
        <dbReference type="SAM" id="MobiDB-lite"/>
    </source>
</evidence>
<proteinExistence type="inferred from homology"/>
<evidence type="ECO:0000256" key="5">
    <source>
        <dbReference type="ARBA" id="ARBA00023157"/>
    </source>
</evidence>
<evidence type="ECO:0000256" key="6">
    <source>
        <dbReference type="ARBA" id="ARBA00023183"/>
    </source>
</evidence>
<name>H3A7P9_LATCH</name>
<evidence type="ECO:0000313" key="10">
    <source>
        <dbReference type="Proteomes" id="UP000008672"/>
    </source>
</evidence>
<evidence type="ECO:0000256" key="2">
    <source>
        <dbReference type="ARBA" id="ARBA00008326"/>
    </source>
</evidence>
<comment type="similarity">
    <text evidence="2">Belongs to the fibroblast growth factor-binding protein family.</text>
</comment>
<feature type="region of interest" description="Disordered" evidence="7">
    <location>
        <begin position="28"/>
        <end position="75"/>
    </location>
</feature>
<sequence>MKLRKFSLFFVVVIVSHMLLVVECSKQRNGKKRERGRNPVHQQRDEGKTENPQDEHNAKKDQSKGKPALKGKFSGKDKTHCTWAVTEGDIVSLRVTCKKEESNYWCEFTGKPSTCHQYATNQKSYWKQIGRALKKQKSLCESPKSVLKSNVCKRGPPDAHLKLSSSSLLATEDQSSTKASNKNAHQKAKIPVVVGVTEAPKNTSHCNNDADQRKAAEEYCGEKWSSLCRFFITMLQSESC</sequence>
<dbReference type="eggNOG" id="ENOG502RZQ6">
    <property type="taxonomic scope" value="Eukaryota"/>
</dbReference>
<dbReference type="OrthoDB" id="8875908at2759"/>
<dbReference type="AlphaFoldDB" id="H3A7P9"/>
<dbReference type="Proteomes" id="UP000008672">
    <property type="component" value="Unassembled WGS sequence"/>
</dbReference>
<dbReference type="GO" id="GO:0005576">
    <property type="term" value="C:extracellular region"/>
    <property type="evidence" value="ECO:0007669"/>
    <property type="project" value="UniProtKB-SubCell"/>
</dbReference>
<comment type="subcellular location">
    <subcellularLocation>
        <location evidence="1">Secreted</location>
    </subcellularLocation>
</comment>
<keyword evidence="5" id="KW-1015">Disulfide bond</keyword>
<keyword evidence="4 8" id="KW-0732">Signal</keyword>
<dbReference type="FunCoup" id="H3A7P9">
    <property type="interactions" value="45"/>
</dbReference>
<dbReference type="InParanoid" id="H3A7P9"/>
<dbReference type="PANTHER" id="PTHR15258:SF2">
    <property type="entry name" value="FIBROBLAST GROWTH FACTOR-BINDING PROTEIN 1"/>
    <property type="match status" value="1"/>
</dbReference>
<accession>H3A7P9</accession>
<dbReference type="InterPro" id="IPR010510">
    <property type="entry name" value="FGF1-bd"/>
</dbReference>
<organism evidence="9 10">
    <name type="scientific">Latimeria chalumnae</name>
    <name type="common">Coelacanth</name>
    <dbReference type="NCBI Taxonomy" id="7897"/>
    <lineage>
        <taxon>Eukaryota</taxon>
        <taxon>Metazoa</taxon>
        <taxon>Chordata</taxon>
        <taxon>Craniata</taxon>
        <taxon>Vertebrata</taxon>
        <taxon>Euteleostomi</taxon>
        <taxon>Coelacanthiformes</taxon>
        <taxon>Coelacanthidae</taxon>
        <taxon>Latimeria</taxon>
    </lineage>
</organism>
<dbReference type="GO" id="GO:0019838">
    <property type="term" value="F:growth factor binding"/>
    <property type="evidence" value="ECO:0007669"/>
    <property type="project" value="UniProtKB-KW"/>
</dbReference>
<feature type="compositionally biased region" description="Basic and acidic residues" evidence="7">
    <location>
        <begin position="42"/>
        <end position="64"/>
    </location>
</feature>
<evidence type="ECO:0000256" key="3">
    <source>
        <dbReference type="ARBA" id="ARBA00022525"/>
    </source>
</evidence>
<reference evidence="9" key="3">
    <citation type="submission" date="2025-09" db="UniProtKB">
        <authorList>
            <consortium name="Ensembl"/>
        </authorList>
    </citation>
    <scope>IDENTIFICATION</scope>
</reference>
<dbReference type="Pfam" id="PF06473">
    <property type="entry name" value="FGF-BP1"/>
    <property type="match status" value="1"/>
</dbReference>
<dbReference type="Ensembl" id="ENSLACT00000005719.1">
    <property type="protein sequence ID" value="ENSLACP00000005670.1"/>
    <property type="gene ID" value="ENSLACG00000005039.1"/>
</dbReference>
<reference evidence="10" key="1">
    <citation type="submission" date="2011-08" db="EMBL/GenBank/DDBJ databases">
        <title>The draft genome of Latimeria chalumnae.</title>
        <authorList>
            <person name="Di Palma F."/>
            <person name="Alfoldi J."/>
            <person name="Johnson J."/>
            <person name="Berlin A."/>
            <person name="Gnerre S."/>
            <person name="Jaffe D."/>
            <person name="MacCallum I."/>
            <person name="Young S."/>
            <person name="Walker B.J."/>
            <person name="Lander E."/>
            <person name="Lindblad-Toh K."/>
        </authorList>
    </citation>
    <scope>NUCLEOTIDE SEQUENCE [LARGE SCALE GENOMIC DNA]</scope>
    <source>
        <strain evidence="10">Wild caught</strain>
    </source>
</reference>
<protein>
    <submittedName>
        <fullName evidence="9">Fibroblast growth factor binding protein 1</fullName>
    </submittedName>
</protein>
<dbReference type="OMA" id="VYWKQIG"/>
<feature type="signal peptide" evidence="8">
    <location>
        <begin position="1"/>
        <end position="24"/>
    </location>
</feature>
<evidence type="ECO:0000256" key="4">
    <source>
        <dbReference type="ARBA" id="ARBA00022729"/>
    </source>
</evidence>
<keyword evidence="3" id="KW-0964">Secreted</keyword>
<evidence type="ECO:0000256" key="1">
    <source>
        <dbReference type="ARBA" id="ARBA00004613"/>
    </source>
</evidence>
<evidence type="ECO:0000256" key="8">
    <source>
        <dbReference type="SAM" id="SignalP"/>
    </source>
</evidence>
<dbReference type="GeneTree" id="ENSGT00940000154372"/>
<keyword evidence="6" id="KW-0340">Growth factor binding</keyword>
<feature type="chain" id="PRO_5003579032" evidence="8">
    <location>
        <begin position="25"/>
        <end position="240"/>
    </location>
</feature>
<dbReference type="HOGENOM" id="CLU_102227_0_0_1"/>
<evidence type="ECO:0000313" key="9">
    <source>
        <dbReference type="Ensembl" id="ENSLACP00000005670.1"/>
    </source>
</evidence>
<dbReference type="PANTHER" id="PTHR15258">
    <property type="entry name" value="FGF BINDING PROTEIN-RELATED"/>
    <property type="match status" value="1"/>
</dbReference>